<feature type="coiled-coil region" evidence="1">
    <location>
        <begin position="137"/>
        <end position="192"/>
    </location>
</feature>
<keyword evidence="2" id="KW-1133">Transmembrane helix</keyword>
<evidence type="ECO:0000256" key="1">
    <source>
        <dbReference type="SAM" id="Coils"/>
    </source>
</evidence>
<evidence type="ECO:0000256" key="2">
    <source>
        <dbReference type="SAM" id="Phobius"/>
    </source>
</evidence>
<gene>
    <name evidence="3" type="ORF">KYK27_03165</name>
</gene>
<dbReference type="RefSeq" id="WP_199108594.1">
    <property type="nucleotide sequence ID" value="NZ_JAHWXQ010000001.1"/>
</dbReference>
<name>A0ABS6X8P4_9BACT</name>
<keyword evidence="1" id="KW-0175">Coiled coil</keyword>
<comment type="caution">
    <text evidence="3">The sequence shown here is derived from an EMBL/GenBank/DDBJ whole genome shotgun (WGS) entry which is preliminary data.</text>
</comment>
<dbReference type="EMBL" id="JAHWXQ010000001">
    <property type="protein sequence ID" value="MBW3364029.1"/>
    <property type="molecule type" value="Genomic_DNA"/>
</dbReference>
<keyword evidence="4" id="KW-1185">Reference proteome</keyword>
<sequence length="211" mass="24322">MKDRLKDFVGEHRDDFDVYEPRPELWQEICQEISAKPKETTKVIKFSFGESFSFSGNMAFMRVAAAILLLIGCGLTLWVTKERTAEGNYTIAAVNQPAINKIAPELVEVEAYYTSQLKDKREELSEYDMKVLGLDEKRDIDREIARLDSSYIQLKQQLLTSPNSDKVMNAMIQNLQLRIEVLNRQLEVLQKIEKLQKQTTTEEPLSNETNV</sequence>
<organism evidence="3 4">
    <name type="scientific">Pontibacter populi</name>
    <dbReference type="NCBI Taxonomy" id="890055"/>
    <lineage>
        <taxon>Bacteria</taxon>
        <taxon>Pseudomonadati</taxon>
        <taxon>Bacteroidota</taxon>
        <taxon>Cytophagia</taxon>
        <taxon>Cytophagales</taxon>
        <taxon>Hymenobacteraceae</taxon>
        <taxon>Pontibacter</taxon>
    </lineage>
</organism>
<evidence type="ECO:0000313" key="3">
    <source>
        <dbReference type="EMBL" id="MBW3364029.1"/>
    </source>
</evidence>
<protein>
    <recommendedName>
        <fullName evidence="5">Anti-sigma factor</fullName>
    </recommendedName>
</protein>
<keyword evidence="2" id="KW-0472">Membrane</keyword>
<feature type="transmembrane region" description="Helical" evidence="2">
    <location>
        <begin position="59"/>
        <end position="79"/>
    </location>
</feature>
<evidence type="ECO:0000313" key="4">
    <source>
        <dbReference type="Proteomes" id="UP000774935"/>
    </source>
</evidence>
<proteinExistence type="predicted"/>
<accession>A0ABS6X8P4</accession>
<dbReference type="Proteomes" id="UP000774935">
    <property type="component" value="Unassembled WGS sequence"/>
</dbReference>
<keyword evidence="2" id="KW-0812">Transmembrane</keyword>
<reference evidence="3 4" key="1">
    <citation type="submission" date="2021-07" db="EMBL/GenBank/DDBJ databases">
        <authorList>
            <person name="Kim M.K."/>
        </authorList>
    </citation>
    <scope>NUCLEOTIDE SEQUENCE [LARGE SCALE GENOMIC DNA]</scope>
    <source>
        <strain evidence="3 4">HLY7-15</strain>
    </source>
</reference>
<evidence type="ECO:0008006" key="5">
    <source>
        <dbReference type="Google" id="ProtNLM"/>
    </source>
</evidence>